<evidence type="ECO:0000313" key="10">
    <source>
        <dbReference type="Proteomes" id="UP001138708"/>
    </source>
</evidence>
<evidence type="ECO:0000313" key="7">
    <source>
        <dbReference type="EMBL" id="MBR0661569.1"/>
    </source>
</evidence>
<dbReference type="SUPFAM" id="SSF69279">
    <property type="entry name" value="Phage tail proteins"/>
    <property type="match status" value="2"/>
</dbReference>
<comment type="subcellular location">
    <subcellularLocation>
        <location evidence="1">Secreted</location>
    </subcellularLocation>
</comment>
<comment type="caution">
    <text evidence="7">The sequence shown here is derived from an EMBL/GenBank/DDBJ whole genome shotgun (WGS) entry which is preliminary data.</text>
</comment>
<evidence type="ECO:0000259" key="5">
    <source>
        <dbReference type="Pfam" id="PF04717"/>
    </source>
</evidence>
<evidence type="ECO:0000256" key="2">
    <source>
        <dbReference type="ARBA" id="ARBA00005558"/>
    </source>
</evidence>
<dbReference type="GO" id="GO:0005576">
    <property type="term" value="C:extracellular region"/>
    <property type="evidence" value="ECO:0007669"/>
    <property type="project" value="UniProtKB-SubCell"/>
</dbReference>
<feature type="region of interest" description="Disordered" evidence="4">
    <location>
        <begin position="472"/>
        <end position="501"/>
    </location>
</feature>
<dbReference type="PANTHER" id="PTHR32305">
    <property type="match status" value="1"/>
</dbReference>
<evidence type="ECO:0000313" key="8">
    <source>
        <dbReference type="EMBL" id="NKE16937.1"/>
    </source>
</evidence>
<evidence type="ECO:0000256" key="4">
    <source>
        <dbReference type="SAM" id="MobiDB-lite"/>
    </source>
</evidence>
<dbReference type="Proteomes" id="UP001138708">
    <property type="component" value="Unassembled WGS sequence"/>
</dbReference>
<name>A0A9X9WMK9_9PROT</name>
<dbReference type="Proteomes" id="UP000746741">
    <property type="component" value="Unassembled WGS sequence"/>
</dbReference>
<dbReference type="Gene3D" id="2.40.50.230">
    <property type="entry name" value="Gp5 N-terminal domain"/>
    <property type="match status" value="1"/>
</dbReference>
<feature type="domain" description="Gp5/Type VI secretion system Vgr C-terminal trimerisation" evidence="6">
    <location>
        <begin position="476"/>
        <end position="591"/>
    </location>
</feature>
<dbReference type="InterPro" id="IPR006531">
    <property type="entry name" value="Gp5/Vgr_OB"/>
</dbReference>
<dbReference type="AlphaFoldDB" id="A0A9X9WMK9"/>
<sequence>MPYDQTTRVLKIETELGADNAVLTEMDGQDALSRPFVFNIRFATTEADDKVRKLLGTKVSLSFGLPGEIEGGPLGLERRVLNGHFRRLRRIGTSFAEEAEWYGEVVPAVWFLSRTTDCRIFQGKTVTTIIEDILKLHKITDYKMKTTGSYPTLDYCVQYRESALDFITRLMEQNGIFFWHEHANGKHTLVIGDENGSTVAPAFPDFTVDARPGADGLRSLDEDFAVRSGKWTMRDFNFETPSNSLEVTDPTQVDVEATKERELYDYPGLYPVTGDGRTFARIQIEHEESLYHLRRGTSTIAALDAGARLKIADVEEPEVLVTEIRHHGIDRSHWTPERLKHEEVVAPHYENEFVCLPRKVPFRSPRVTPKPFVRGPQTAIVTGPSGEEIHTDKYGRVKVKFHWDRVGKKDDTSSCWVRVSQGIAGAGWGQIHIPRMGQEVIVDFLEGDPDRPIITGRVYNAESNVPYALPANKTQSGIKTNSSKGGGGSNEIRLEDKKSSEQVYVHAEKDLDTEVENNETRKVGLKGTGNRTTNIKNDETITVGGNRTETVVKNETITIQQNRTEMVAKNEAVAIGMSREHAIGIADSLTVGAARSHSVGATESISIGASQSISVGSNQTTEVGSNQSTQVGKNQTTSVGDNSSTTVGKNGTVSIGKSFKLDAGDEIVLTTGSAQIIMKKNGDITIKGKNITIDASGKVSVKASSDVVMKGQKILQN</sequence>
<dbReference type="Gene3D" id="3.55.50.10">
    <property type="entry name" value="Baseplate protein-like domains"/>
    <property type="match status" value="1"/>
</dbReference>
<dbReference type="InterPro" id="IPR037026">
    <property type="entry name" value="Vgr_OB-fold_dom_sf"/>
</dbReference>
<dbReference type="RefSeq" id="WP_168040820.1">
    <property type="nucleotide sequence ID" value="NZ_JAAEDK010000057.1"/>
</dbReference>
<feature type="compositionally biased region" description="Basic and acidic residues" evidence="4">
    <location>
        <begin position="492"/>
        <end position="501"/>
    </location>
</feature>
<organism evidence="7 10">
    <name type="scientific">Neoroseomonas oryzicola</name>
    <dbReference type="NCBI Taxonomy" id="535904"/>
    <lineage>
        <taxon>Bacteria</taxon>
        <taxon>Pseudomonadati</taxon>
        <taxon>Pseudomonadota</taxon>
        <taxon>Alphaproteobacteria</taxon>
        <taxon>Acetobacterales</taxon>
        <taxon>Acetobacteraceae</taxon>
        <taxon>Neoroseomonas</taxon>
    </lineage>
</organism>
<proteinExistence type="inferred from homology"/>
<dbReference type="Gene3D" id="2.30.110.50">
    <property type="match status" value="1"/>
</dbReference>
<dbReference type="SUPFAM" id="SSF69255">
    <property type="entry name" value="gp5 N-terminal domain-like"/>
    <property type="match status" value="1"/>
</dbReference>
<accession>A0A9X9WMK9</accession>
<comment type="similarity">
    <text evidence="2">Belongs to the VgrG protein family.</text>
</comment>
<reference evidence="7" key="3">
    <citation type="journal article" date="2021" name="Syst. Appl. Microbiol.">
        <title>Roseomonas hellenica sp. nov., isolated from roots of wild-growing Alkanna tinctoria.</title>
        <authorList>
            <person name="Rat A."/>
            <person name="Naranjo H.D."/>
            <person name="Lebbe L."/>
            <person name="Cnockaert M."/>
            <person name="Krigas N."/>
            <person name="Grigoriadou K."/>
            <person name="Maloupa E."/>
            <person name="Willems A."/>
        </authorList>
    </citation>
    <scope>NUCLEOTIDE SEQUENCE</scope>
    <source>
        <strain evidence="7">LMG 31161</strain>
    </source>
</reference>
<dbReference type="EMBL" id="JAAEDK010000057">
    <property type="protein sequence ID" value="MBR0661569.1"/>
    <property type="molecule type" value="Genomic_DNA"/>
</dbReference>
<keyword evidence="9" id="KW-1185">Reference proteome</keyword>
<dbReference type="SUPFAM" id="SSF69349">
    <property type="entry name" value="Phage fibre proteins"/>
    <property type="match status" value="2"/>
</dbReference>
<dbReference type="NCBIfam" id="TIGR01646">
    <property type="entry name" value="vgr_GE"/>
    <property type="match status" value="1"/>
</dbReference>
<dbReference type="EMBL" id="JAAVUP010000002">
    <property type="protein sequence ID" value="NKE16937.1"/>
    <property type="molecule type" value="Genomic_DNA"/>
</dbReference>
<gene>
    <name evidence="7" type="primary">tssI</name>
    <name evidence="8" type="ORF">GWK15_08290</name>
    <name evidence="7" type="ORF">GXW75_20105</name>
</gene>
<evidence type="ECO:0000256" key="1">
    <source>
        <dbReference type="ARBA" id="ARBA00004613"/>
    </source>
</evidence>
<dbReference type="PANTHER" id="PTHR32305:SF15">
    <property type="entry name" value="PROTEIN RHSA-RELATED"/>
    <property type="match status" value="1"/>
</dbReference>
<reference evidence="8 9" key="2">
    <citation type="submission" date="2020-02" db="EMBL/GenBank/DDBJ databases">
        <authorList>
            <person name="Sun Q."/>
            <person name="Inoue M."/>
        </authorList>
    </citation>
    <scope>NUCLEOTIDE SEQUENCE [LARGE SCALE GENOMIC DNA]</scope>
    <source>
        <strain evidence="8 9">KCTC 22478</strain>
    </source>
</reference>
<reference evidence="7" key="1">
    <citation type="submission" date="2020-01" db="EMBL/GenBank/DDBJ databases">
        <authorList>
            <person name="Rat A."/>
        </authorList>
    </citation>
    <scope>NUCLEOTIDE SEQUENCE</scope>
    <source>
        <strain evidence="7">LMG 31161</strain>
    </source>
</reference>
<dbReference type="InterPro" id="IPR017847">
    <property type="entry name" value="T6SS_RhsGE_Vgr_subset"/>
</dbReference>
<feature type="region of interest" description="Disordered" evidence="4">
    <location>
        <begin position="617"/>
        <end position="647"/>
    </location>
</feature>
<dbReference type="Pfam" id="PF22178">
    <property type="entry name" value="Gp5_trimer_C"/>
    <property type="match status" value="1"/>
</dbReference>
<keyword evidence="3" id="KW-0964">Secreted</keyword>
<protein>
    <submittedName>
        <fullName evidence="7">Type VI secretion system tip protein VgrG</fullName>
    </submittedName>
</protein>
<dbReference type="Pfam" id="PF04717">
    <property type="entry name" value="Phage_base_V"/>
    <property type="match status" value="1"/>
</dbReference>
<dbReference type="InterPro" id="IPR050708">
    <property type="entry name" value="T6SS_VgrG/RHS"/>
</dbReference>
<evidence type="ECO:0000259" key="6">
    <source>
        <dbReference type="Pfam" id="PF22178"/>
    </source>
</evidence>
<dbReference type="InterPro" id="IPR054030">
    <property type="entry name" value="Gp5_Vgr_C"/>
</dbReference>
<feature type="domain" description="Gp5/Type VI secretion system Vgr protein OB-fold" evidence="5">
    <location>
        <begin position="390"/>
        <end position="459"/>
    </location>
</feature>
<evidence type="ECO:0000256" key="3">
    <source>
        <dbReference type="ARBA" id="ARBA00022525"/>
    </source>
</evidence>
<evidence type="ECO:0000313" key="9">
    <source>
        <dbReference type="Proteomes" id="UP000746741"/>
    </source>
</evidence>
<dbReference type="InterPro" id="IPR006533">
    <property type="entry name" value="T6SS_Vgr_RhsGE"/>
</dbReference>
<dbReference type="NCBIfam" id="TIGR03361">
    <property type="entry name" value="VI_Rhs_Vgr"/>
    <property type="match status" value="1"/>
</dbReference>
<dbReference type="Pfam" id="PF05954">
    <property type="entry name" value="Phage_GPD"/>
    <property type="match status" value="1"/>
</dbReference>
<dbReference type="Gene3D" id="4.10.220.110">
    <property type="match status" value="1"/>
</dbReference>